<dbReference type="Gene3D" id="2.30.29.30">
    <property type="entry name" value="Pleckstrin-homology domain (PH domain)/Phosphotyrosine-binding domain (PTB)"/>
    <property type="match status" value="1"/>
</dbReference>
<dbReference type="AlphaFoldDB" id="A0A421G5G1"/>
<feature type="domain" description="RanBD1" evidence="2">
    <location>
        <begin position="33"/>
        <end position="57"/>
    </location>
</feature>
<evidence type="ECO:0000256" key="1">
    <source>
        <dbReference type="SAM" id="MobiDB-lite"/>
    </source>
</evidence>
<feature type="compositionally biased region" description="Basic and acidic residues" evidence="1">
    <location>
        <begin position="1"/>
        <end position="25"/>
    </location>
</feature>
<organism evidence="3 4">
    <name type="scientific">Phytophthora kernoviae</name>
    <dbReference type="NCBI Taxonomy" id="325452"/>
    <lineage>
        <taxon>Eukaryota</taxon>
        <taxon>Sar</taxon>
        <taxon>Stramenopiles</taxon>
        <taxon>Oomycota</taxon>
        <taxon>Peronosporomycetes</taxon>
        <taxon>Peronosporales</taxon>
        <taxon>Peronosporaceae</taxon>
        <taxon>Phytophthora</taxon>
    </lineage>
</organism>
<dbReference type="PROSITE" id="PS50196">
    <property type="entry name" value="RANBD1"/>
    <property type="match status" value="1"/>
</dbReference>
<dbReference type="EMBL" id="MBAD02000747">
    <property type="protein sequence ID" value="RLN63327.1"/>
    <property type="molecule type" value="Genomic_DNA"/>
</dbReference>
<sequence length="57" mass="6519">MSEVEKKEETTPKVEAEEADATKDLESEEPQAYFEPVVKLDEVEVTTGEEEEEVIFK</sequence>
<accession>A0A421G5G1</accession>
<feature type="non-terminal residue" evidence="3">
    <location>
        <position position="57"/>
    </location>
</feature>
<name>A0A421G5G1_9STRA</name>
<protein>
    <recommendedName>
        <fullName evidence="2">RanBD1 domain-containing protein</fullName>
    </recommendedName>
</protein>
<comment type="caution">
    <text evidence="3">The sequence shown here is derived from an EMBL/GenBank/DDBJ whole genome shotgun (WGS) entry which is preliminary data.</text>
</comment>
<dbReference type="InterPro" id="IPR000156">
    <property type="entry name" value="Ran_bind_dom"/>
</dbReference>
<dbReference type="InterPro" id="IPR011993">
    <property type="entry name" value="PH-like_dom_sf"/>
</dbReference>
<gene>
    <name evidence="3" type="ORF">BBJ29_008552</name>
</gene>
<evidence type="ECO:0000313" key="3">
    <source>
        <dbReference type="EMBL" id="RLN63327.1"/>
    </source>
</evidence>
<feature type="region of interest" description="Disordered" evidence="1">
    <location>
        <begin position="1"/>
        <end position="33"/>
    </location>
</feature>
<proteinExistence type="predicted"/>
<evidence type="ECO:0000259" key="2">
    <source>
        <dbReference type="PROSITE" id="PS50196"/>
    </source>
</evidence>
<reference evidence="3 4" key="1">
    <citation type="submission" date="2018-07" db="EMBL/GenBank/DDBJ databases">
        <title>Genome sequencing of oomycete isolates from Chile give support for New Zealand origin for Phytophthora kernoviae and make available the first Nothophytophthora sp. genome.</title>
        <authorList>
            <person name="Studholme D.J."/>
            <person name="Sanfuentes E."/>
            <person name="Panda P."/>
            <person name="Hill R."/>
            <person name="Sambles C."/>
            <person name="Grant M."/>
            <person name="Williams N.M."/>
            <person name="Mcdougal R.L."/>
        </authorList>
    </citation>
    <scope>NUCLEOTIDE SEQUENCE [LARGE SCALE GENOMIC DNA]</scope>
    <source>
        <strain evidence="3">Chile7</strain>
    </source>
</reference>
<dbReference type="Proteomes" id="UP000284657">
    <property type="component" value="Unassembled WGS sequence"/>
</dbReference>
<evidence type="ECO:0000313" key="4">
    <source>
        <dbReference type="Proteomes" id="UP000284657"/>
    </source>
</evidence>